<gene>
    <name evidence="1" type="ORF">HCB69_12420</name>
    <name evidence="2" type="ORF">HCC36_11400</name>
</gene>
<reference evidence="3 4" key="1">
    <citation type="submission" date="2020-03" db="EMBL/GenBank/DDBJ databases">
        <title>Soil Listeria distribution.</title>
        <authorList>
            <person name="Liao J."/>
            <person name="Wiedmann M."/>
        </authorList>
    </citation>
    <scope>NUCLEOTIDE SEQUENCE [LARGE SCALE GENOMIC DNA]</scope>
    <source>
        <strain evidence="2 3">FSL L7-0051</strain>
        <strain evidence="1 4">FSL L7-0054</strain>
    </source>
</reference>
<dbReference type="Proteomes" id="UP000543005">
    <property type="component" value="Unassembled WGS sequence"/>
</dbReference>
<evidence type="ECO:0000313" key="3">
    <source>
        <dbReference type="Proteomes" id="UP000543005"/>
    </source>
</evidence>
<comment type="caution">
    <text evidence="1">The sequence shown here is derived from an EMBL/GenBank/DDBJ whole genome shotgun (WGS) entry which is preliminary data.</text>
</comment>
<accession>A0A7X0ZNI7</accession>
<proteinExistence type="predicted"/>
<name>A0A7X0ZNI7_9LIST</name>
<dbReference type="EMBL" id="JAARZT010000021">
    <property type="protein sequence ID" value="MBC2293835.1"/>
    <property type="molecule type" value="Genomic_DNA"/>
</dbReference>
<dbReference type="AlphaFoldDB" id="A0A7X0ZNI7"/>
<evidence type="ECO:0000313" key="1">
    <source>
        <dbReference type="EMBL" id="MBC2285183.1"/>
    </source>
</evidence>
<protein>
    <submittedName>
        <fullName evidence="1">Uncharacterized protein</fullName>
    </submittedName>
</protein>
<dbReference type="RefSeq" id="WP_185629570.1">
    <property type="nucleotide sequence ID" value="NZ_JAARZS010000036.1"/>
</dbReference>
<dbReference type="EMBL" id="JAARZS010000036">
    <property type="protein sequence ID" value="MBC2285183.1"/>
    <property type="molecule type" value="Genomic_DNA"/>
</dbReference>
<evidence type="ECO:0000313" key="4">
    <source>
        <dbReference type="Proteomes" id="UP000585696"/>
    </source>
</evidence>
<evidence type="ECO:0000313" key="2">
    <source>
        <dbReference type="EMBL" id="MBC2293835.1"/>
    </source>
</evidence>
<organism evidence="1 4">
    <name type="scientific">Listeria booriae</name>
    <dbReference type="NCBI Taxonomy" id="1552123"/>
    <lineage>
        <taxon>Bacteria</taxon>
        <taxon>Bacillati</taxon>
        <taxon>Bacillota</taxon>
        <taxon>Bacilli</taxon>
        <taxon>Bacillales</taxon>
        <taxon>Listeriaceae</taxon>
        <taxon>Listeria</taxon>
    </lineage>
</organism>
<dbReference type="Proteomes" id="UP000585696">
    <property type="component" value="Unassembled WGS sequence"/>
</dbReference>
<sequence length="50" mass="5948">MRIKLPKLLTTDFYRKDYGRITEQLVQEDVPYAVVKERLIELLEEQLPVG</sequence>